<dbReference type="SMART" id="SM00490">
    <property type="entry name" value="HELICc"/>
    <property type="match status" value="1"/>
</dbReference>
<dbReference type="GO" id="GO:0005524">
    <property type="term" value="F:ATP binding"/>
    <property type="evidence" value="ECO:0007669"/>
    <property type="project" value="UniProtKB-KW"/>
</dbReference>
<organism evidence="12 13">
    <name type="scientific">Rubellimicrobium mesophilum DSM 19309</name>
    <dbReference type="NCBI Taxonomy" id="442562"/>
    <lineage>
        <taxon>Bacteria</taxon>
        <taxon>Pseudomonadati</taxon>
        <taxon>Pseudomonadota</taxon>
        <taxon>Alphaproteobacteria</taxon>
        <taxon>Rhodobacterales</taxon>
        <taxon>Roseobacteraceae</taxon>
        <taxon>Rubellimicrobium</taxon>
    </lineage>
</organism>
<dbReference type="Gene3D" id="3.40.50.300">
    <property type="entry name" value="P-loop containing nucleotide triphosphate hydrolases"/>
    <property type="match status" value="2"/>
</dbReference>
<dbReference type="InterPro" id="IPR014001">
    <property type="entry name" value="Helicase_ATP-bd"/>
</dbReference>
<dbReference type="InterPro" id="IPR013701">
    <property type="entry name" value="Lhr-like_DEAD/DEAH_assoc"/>
</dbReference>
<evidence type="ECO:0000313" key="12">
    <source>
        <dbReference type="EMBL" id="EYD77944.1"/>
    </source>
</evidence>
<dbReference type="OrthoDB" id="9815222at2"/>
<accession>A0A017HW10</accession>
<dbReference type="AlphaFoldDB" id="A0A017HW10"/>
<keyword evidence="2" id="KW-0227">DNA damage</keyword>
<keyword evidence="5" id="KW-0067">ATP-binding</keyword>
<dbReference type="GO" id="GO:0006281">
    <property type="term" value="P:DNA repair"/>
    <property type="evidence" value="ECO:0007669"/>
    <property type="project" value="UniProtKB-KW"/>
</dbReference>
<comment type="caution">
    <text evidence="12">The sequence shown here is derived from an EMBL/GenBank/DDBJ whole genome shotgun (WGS) entry which is preliminary data.</text>
</comment>
<dbReference type="InterPro" id="IPR052511">
    <property type="entry name" value="ATP-dep_Helicase"/>
</dbReference>
<dbReference type="SUPFAM" id="SSF52540">
    <property type="entry name" value="P-loop containing nucleoside triphosphate hydrolases"/>
    <property type="match status" value="1"/>
</dbReference>
<evidence type="ECO:0000256" key="4">
    <source>
        <dbReference type="ARBA" id="ARBA00022806"/>
    </source>
</evidence>
<dbReference type="PATRIC" id="fig|442562.3.peg.475"/>
<gene>
    <name evidence="12" type="ORF">Rumeso_00476</name>
</gene>
<keyword evidence="4 12" id="KW-0347">Helicase</keyword>
<dbReference type="SMART" id="SM00487">
    <property type="entry name" value="DEXDc"/>
    <property type="match status" value="1"/>
</dbReference>
<dbReference type="InterPro" id="IPR026362">
    <property type="entry name" value="DEXH_lig_assoc"/>
</dbReference>
<dbReference type="PROSITE" id="PS51194">
    <property type="entry name" value="HELICASE_CTER"/>
    <property type="match status" value="1"/>
</dbReference>
<dbReference type="InterPro" id="IPR001650">
    <property type="entry name" value="Helicase_C-like"/>
</dbReference>
<keyword evidence="8" id="KW-0413">Isomerase</keyword>
<dbReference type="PANTHER" id="PTHR47962:SF3">
    <property type="entry name" value="LARGE ATP-DEPENDENT HELICASE-RELATED PROTEIN"/>
    <property type="match status" value="1"/>
</dbReference>
<evidence type="ECO:0000256" key="6">
    <source>
        <dbReference type="ARBA" id="ARBA00023125"/>
    </source>
</evidence>
<comment type="similarity">
    <text evidence="9">Belongs to the Lhr helicase family. Lhr-Core subfamily.</text>
</comment>
<name>A0A017HW10_9RHOB</name>
<dbReference type="STRING" id="442562.Rumeso_00476"/>
<protein>
    <submittedName>
        <fullName evidence="12">ATP-dependent helicase, DEAD/DEAH box family, associated with Flp pilus assembly</fullName>
    </submittedName>
</protein>
<evidence type="ECO:0000256" key="3">
    <source>
        <dbReference type="ARBA" id="ARBA00022801"/>
    </source>
</evidence>
<dbReference type="Pfam" id="PF08494">
    <property type="entry name" value="DEAD_assoc"/>
    <property type="match status" value="1"/>
</dbReference>
<evidence type="ECO:0000259" key="11">
    <source>
        <dbReference type="PROSITE" id="PS51194"/>
    </source>
</evidence>
<evidence type="ECO:0000256" key="7">
    <source>
        <dbReference type="ARBA" id="ARBA00023204"/>
    </source>
</evidence>
<dbReference type="GO" id="GO:0016887">
    <property type="term" value="F:ATP hydrolysis activity"/>
    <property type="evidence" value="ECO:0007669"/>
    <property type="project" value="TreeGrafter"/>
</dbReference>
<keyword evidence="3" id="KW-0378">Hydrolase</keyword>
<evidence type="ECO:0000256" key="8">
    <source>
        <dbReference type="ARBA" id="ARBA00023235"/>
    </source>
</evidence>
<dbReference type="Pfam" id="PF19306">
    <property type="entry name" value="WHD_Lhr"/>
    <property type="match status" value="1"/>
</dbReference>
<dbReference type="InterPro" id="IPR045628">
    <property type="entry name" value="Lhr_WH_dom"/>
</dbReference>
<dbReference type="InterPro" id="IPR011545">
    <property type="entry name" value="DEAD/DEAH_box_helicase_dom"/>
</dbReference>
<dbReference type="Proteomes" id="UP000019666">
    <property type="component" value="Unassembled WGS sequence"/>
</dbReference>
<evidence type="ECO:0000256" key="5">
    <source>
        <dbReference type="ARBA" id="ARBA00022840"/>
    </source>
</evidence>
<dbReference type="HOGENOM" id="CLU_002025_0_1_5"/>
<keyword evidence="7" id="KW-0234">DNA repair</keyword>
<reference evidence="12 13" key="1">
    <citation type="submission" date="2013-02" db="EMBL/GenBank/DDBJ databases">
        <authorList>
            <person name="Fiebig A."/>
            <person name="Goeker M."/>
            <person name="Klenk H.-P.P."/>
        </authorList>
    </citation>
    <scope>NUCLEOTIDE SEQUENCE [LARGE SCALE GENOMIC DNA]</scope>
    <source>
        <strain evidence="12 13">DSM 19309</strain>
    </source>
</reference>
<keyword evidence="13" id="KW-1185">Reference proteome</keyword>
<evidence type="ECO:0000259" key="10">
    <source>
        <dbReference type="PROSITE" id="PS51192"/>
    </source>
</evidence>
<sequence length="799" mass="88648">MDLPARLAPFFARRGWSLRRHQREMLEQADAPALLLIAPTGAGKTLSGFLPTLADLAGDPRPGLHTLYVSPLKALAADIKRNLLAPIEELALPIRVEDRTGDTSQSTRRRQRVDPPHILLTTPESLALLLSYEDAPHIFEGLERVVVDEIHALAESKRGDQLFLSLSRLDALAPSLRRVGLSATVDDPEEIAHLLARNPEPCAILHADPGPPPDLSMLDTGRPPPWAGGLALHAIPAVLEQVRRHRTTLIFHNTRAQAELFFHDLWLRNDEGLPIAIHHGSLSREARTRVEAAMLAGELKAIVCTGTLDLGIDWGDVDLVIQMGGPKYVKRLVQRIGRANHRADEPSKAILVPANRFEVLECVAAIESALAGDLDGTQRGPGPLDVLCQHILIRACSGPFGAEDLYAEVRTVGGYTDLTRDTFDACLEFCATGGYALKAYDRWRRLLLRDGFWQLRDPRAAKRIRMNIGTIEDTGSLSVRLRSGSHLGEIEEYFASTLTPGDTFLIGGQVVRFESLREMTVEVTRRPDATPRVGRFGGGKFPTSVALTHRILRMLQQESWPELPRHTADWLALQRRVSKLPEAGRLLVETFHAEERWHAAFWGFAGRNAHQTLGLLLTHRMEAQGLDPLGFVATDDALLISGLREIEDPASLLDPTDLRQGFETWLQGNALMKRTFRGVALIAGLIERNLPGQRKTGRQATFSSDILYDTLVRYDPGHLLLRVTREEAQRGLVDFGRIEEMLSRIQGRVDHVRAPRVTPLAAPLLLERGRVPVEGRARERLLEAQAARLLEEAGLEELS</sequence>
<dbReference type="PIRSF" id="PIRSF037307">
    <property type="entry name" value="Lhr-like_helic_prd"/>
    <property type="match status" value="1"/>
</dbReference>
<evidence type="ECO:0000256" key="9">
    <source>
        <dbReference type="ARBA" id="ARBA00093467"/>
    </source>
</evidence>
<feature type="domain" description="Helicase C-terminal" evidence="11">
    <location>
        <begin position="234"/>
        <end position="382"/>
    </location>
</feature>
<keyword evidence="6" id="KW-0238">DNA-binding</keyword>
<proteinExistence type="inferred from homology"/>
<dbReference type="PROSITE" id="PS51192">
    <property type="entry name" value="HELICASE_ATP_BIND_1"/>
    <property type="match status" value="1"/>
</dbReference>
<dbReference type="Pfam" id="PF00271">
    <property type="entry name" value="Helicase_C"/>
    <property type="match status" value="1"/>
</dbReference>
<dbReference type="GO" id="GO:0003677">
    <property type="term" value="F:DNA binding"/>
    <property type="evidence" value="ECO:0007669"/>
    <property type="project" value="UniProtKB-KW"/>
</dbReference>
<dbReference type="CDD" id="cd17922">
    <property type="entry name" value="DEXHc_LHR-like"/>
    <property type="match status" value="1"/>
</dbReference>
<evidence type="ECO:0000313" key="13">
    <source>
        <dbReference type="Proteomes" id="UP000019666"/>
    </source>
</evidence>
<dbReference type="CDD" id="cd18796">
    <property type="entry name" value="SF2_C_LHR"/>
    <property type="match status" value="1"/>
</dbReference>
<keyword evidence="1" id="KW-0547">Nucleotide-binding</keyword>
<dbReference type="GO" id="GO:0004386">
    <property type="term" value="F:helicase activity"/>
    <property type="evidence" value="ECO:0007669"/>
    <property type="project" value="UniProtKB-KW"/>
</dbReference>
<dbReference type="InterPro" id="IPR027417">
    <property type="entry name" value="P-loop_NTPase"/>
</dbReference>
<dbReference type="InterPro" id="IPR017170">
    <property type="entry name" value="Lhr-like"/>
</dbReference>
<dbReference type="Pfam" id="PF00270">
    <property type="entry name" value="DEAD"/>
    <property type="match status" value="1"/>
</dbReference>
<dbReference type="RefSeq" id="WP_037283515.1">
    <property type="nucleotide sequence ID" value="NZ_KK088621.1"/>
</dbReference>
<feature type="domain" description="Helicase ATP-binding" evidence="10">
    <location>
        <begin position="25"/>
        <end position="203"/>
    </location>
</feature>
<dbReference type="NCBIfam" id="TIGR04121">
    <property type="entry name" value="DEXH_lig_assoc"/>
    <property type="match status" value="1"/>
</dbReference>
<evidence type="ECO:0000256" key="1">
    <source>
        <dbReference type="ARBA" id="ARBA00022741"/>
    </source>
</evidence>
<dbReference type="PANTHER" id="PTHR47962">
    <property type="entry name" value="ATP-DEPENDENT HELICASE LHR-RELATED-RELATED"/>
    <property type="match status" value="1"/>
</dbReference>
<dbReference type="EMBL" id="AOSK01000020">
    <property type="protein sequence ID" value="EYD77944.1"/>
    <property type="molecule type" value="Genomic_DNA"/>
</dbReference>
<evidence type="ECO:0000256" key="2">
    <source>
        <dbReference type="ARBA" id="ARBA00022763"/>
    </source>
</evidence>